<keyword evidence="2" id="KW-1185">Reference proteome</keyword>
<dbReference type="Proteomes" id="UP001195769">
    <property type="component" value="Unassembled WGS sequence"/>
</dbReference>
<gene>
    <name evidence="1" type="ORF">F5891DRAFT_1026040</name>
</gene>
<sequence length="70" mass="8008">MAIIIAACTLIIILASVWIVKQRYQAARRLPLPPGRWLLGNTLPESYAPFQFARWRKFGEARKSVVWGPL</sequence>
<dbReference type="EMBL" id="JABBWK010000019">
    <property type="protein sequence ID" value="KAG1901900.1"/>
    <property type="molecule type" value="Genomic_DNA"/>
</dbReference>
<dbReference type="AlphaFoldDB" id="A0AAD4E8X4"/>
<dbReference type="GeneID" id="64655705"/>
<evidence type="ECO:0000313" key="1">
    <source>
        <dbReference type="EMBL" id="KAG1901900.1"/>
    </source>
</evidence>
<accession>A0AAD4E8X4</accession>
<proteinExistence type="predicted"/>
<dbReference type="RefSeq" id="XP_041227475.1">
    <property type="nucleotide sequence ID" value="XM_041361407.1"/>
</dbReference>
<reference evidence="1" key="1">
    <citation type="journal article" date="2020" name="New Phytol.">
        <title>Comparative genomics reveals dynamic genome evolution in host specialist ectomycorrhizal fungi.</title>
        <authorList>
            <person name="Lofgren L.A."/>
            <person name="Nguyen N.H."/>
            <person name="Vilgalys R."/>
            <person name="Ruytinx J."/>
            <person name="Liao H.L."/>
            <person name="Branco S."/>
            <person name="Kuo A."/>
            <person name="LaButti K."/>
            <person name="Lipzen A."/>
            <person name="Andreopoulos W."/>
            <person name="Pangilinan J."/>
            <person name="Riley R."/>
            <person name="Hundley H."/>
            <person name="Na H."/>
            <person name="Barry K."/>
            <person name="Grigoriev I.V."/>
            <person name="Stajich J.E."/>
            <person name="Kennedy P.G."/>
        </authorList>
    </citation>
    <scope>NUCLEOTIDE SEQUENCE</scope>
    <source>
        <strain evidence="1">FC203</strain>
    </source>
</reference>
<comment type="caution">
    <text evidence="1">The sequence shown here is derived from an EMBL/GenBank/DDBJ whole genome shotgun (WGS) entry which is preliminary data.</text>
</comment>
<name>A0AAD4E8X4_9AGAM</name>
<protein>
    <recommendedName>
        <fullName evidence="3">Cytochrome P450</fullName>
    </recommendedName>
</protein>
<evidence type="ECO:0000313" key="2">
    <source>
        <dbReference type="Proteomes" id="UP001195769"/>
    </source>
</evidence>
<organism evidence="1 2">
    <name type="scientific">Suillus fuscotomentosus</name>
    <dbReference type="NCBI Taxonomy" id="1912939"/>
    <lineage>
        <taxon>Eukaryota</taxon>
        <taxon>Fungi</taxon>
        <taxon>Dikarya</taxon>
        <taxon>Basidiomycota</taxon>
        <taxon>Agaricomycotina</taxon>
        <taxon>Agaricomycetes</taxon>
        <taxon>Agaricomycetidae</taxon>
        <taxon>Boletales</taxon>
        <taxon>Suillineae</taxon>
        <taxon>Suillaceae</taxon>
        <taxon>Suillus</taxon>
    </lineage>
</organism>
<evidence type="ECO:0008006" key="3">
    <source>
        <dbReference type="Google" id="ProtNLM"/>
    </source>
</evidence>